<keyword evidence="6 7" id="KW-0472">Membrane</keyword>
<organism evidence="8">
    <name type="scientific">mine drainage metagenome</name>
    <dbReference type="NCBI Taxonomy" id="410659"/>
    <lineage>
        <taxon>unclassified sequences</taxon>
        <taxon>metagenomes</taxon>
        <taxon>ecological metagenomes</taxon>
    </lineage>
</organism>
<evidence type="ECO:0000256" key="5">
    <source>
        <dbReference type="ARBA" id="ARBA00022989"/>
    </source>
</evidence>
<evidence type="ECO:0000256" key="4">
    <source>
        <dbReference type="ARBA" id="ARBA00022692"/>
    </source>
</evidence>
<feature type="transmembrane region" description="Helical" evidence="7">
    <location>
        <begin position="224"/>
        <end position="242"/>
    </location>
</feature>
<evidence type="ECO:0000313" key="8">
    <source>
        <dbReference type="EMBL" id="OIR05332.1"/>
    </source>
</evidence>
<evidence type="ECO:0000256" key="1">
    <source>
        <dbReference type="ARBA" id="ARBA00004651"/>
    </source>
</evidence>
<dbReference type="Pfam" id="PF01925">
    <property type="entry name" value="TauE"/>
    <property type="match status" value="1"/>
</dbReference>
<keyword evidence="5 7" id="KW-1133">Transmembrane helix</keyword>
<protein>
    <submittedName>
        <fullName evidence="8">Sulfite exporter TauE/SafE</fullName>
    </submittedName>
</protein>
<accession>A0A1J5SUQ5</accession>
<keyword evidence="2" id="KW-0813">Transport</keyword>
<feature type="transmembrane region" description="Helical" evidence="7">
    <location>
        <begin position="74"/>
        <end position="94"/>
    </location>
</feature>
<dbReference type="EMBL" id="MLJW01000051">
    <property type="protein sequence ID" value="OIR05332.1"/>
    <property type="molecule type" value="Genomic_DNA"/>
</dbReference>
<feature type="transmembrane region" description="Helical" evidence="7">
    <location>
        <begin position="189"/>
        <end position="212"/>
    </location>
</feature>
<proteinExistence type="predicted"/>
<evidence type="ECO:0000256" key="3">
    <source>
        <dbReference type="ARBA" id="ARBA00022475"/>
    </source>
</evidence>
<keyword evidence="3" id="KW-1003">Cell membrane</keyword>
<evidence type="ECO:0000256" key="6">
    <source>
        <dbReference type="ARBA" id="ARBA00023136"/>
    </source>
</evidence>
<reference evidence="8" key="1">
    <citation type="submission" date="2016-10" db="EMBL/GenBank/DDBJ databases">
        <title>Sequence of Gallionella enrichment culture.</title>
        <authorList>
            <person name="Poehlein A."/>
            <person name="Muehling M."/>
            <person name="Daniel R."/>
        </authorList>
    </citation>
    <scope>NUCLEOTIDE SEQUENCE</scope>
</reference>
<dbReference type="InterPro" id="IPR002781">
    <property type="entry name" value="TM_pro_TauE-like"/>
</dbReference>
<comment type="caution">
    <text evidence="8">The sequence shown here is derived from an EMBL/GenBank/DDBJ whole genome shotgun (WGS) entry which is preliminary data.</text>
</comment>
<sequence>MPHLGLDLVLLVSAAALFASTLAAVTGFGGAAVLLPVLVVAFGTRNAVPILTVAQLVGNLSRVGFNRRELDYRVVGWFSLGAVPFGVLGGLLFATAPLGPLTRLLGAFLLLTVVWRRLRPHSGVRPPLRSFALIGGGASFLSALLGSVGPLMAPFFLAYGLVKGAYIGTEALSTVVMHVTKLVVYRGAAVLPGSSIAVGLALGPLMVAGSWLGKRLVDRLPERVFVTLIELTLVAAGVLFLVRGY</sequence>
<dbReference type="AlphaFoldDB" id="A0A1J5SUQ5"/>
<evidence type="ECO:0000256" key="2">
    <source>
        <dbReference type="ARBA" id="ARBA00022448"/>
    </source>
</evidence>
<evidence type="ECO:0000256" key="7">
    <source>
        <dbReference type="SAM" id="Phobius"/>
    </source>
</evidence>
<gene>
    <name evidence="8" type="ORF">GALL_126440</name>
</gene>
<dbReference type="PANTHER" id="PTHR30269:SF37">
    <property type="entry name" value="MEMBRANE TRANSPORTER PROTEIN"/>
    <property type="match status" value="1"/>
</dbReference>
<keyword evidence="4 7" id="KW-0812">Transmembrane</keyword>
<dbReference type="PANTHER" id="PTHR30269">
    <property type="entry name" value="TRANSMEMBRANE PROTEIN YFCA"/>
    <property type="match status" value="1"/>
</dbReference>
<dbReference type="GO" id="GO:0005886">
    <property type="term" value="C:plasma membrane"/>
    <property type="evidence" value="ECO:0007669"/>
    <property type="project" value="UniProtKB-SubCell"/>
</dbReference>
<name>A0A1J5SUQ5_9ZZZZ</name>
<dbReference type="InterPro" id="IPR052017">
    <property type="entry name" value="TSUP"/>
</dbReference>
<comment type="subcellular location">
    <subcellularLocation>
        <location evidence="1">Cell membrane</location>
        <topology evidence="1">Multi-pass membrane protein</topology>
    </subcellularLocation>
</comment>